<dbReference type="GO" id="GO:0006508">
    <property type="term" value="P:proteolysis"/>
    <property type="evidence" value="ECO:0007669"/>
    <property type="project" value="InterPro"/>
</dbReference>
<comment type="caution">
    <text evidence="6">The sequence shown here is derived from an EMBL/GenBank/DDBJ whole genome shotgun (WGS) entry which is preliminary data.</text>
</comment>
<dbReference type="AlphaFoldDB" id="A0A8S1CMF1"/>
<dbReference type="GO" id="GO:0006915">
    <property type="term" value="P:apoptotic process"/>
    <property type="evidence" value="ECO:0007669"/>
    <property type="project" value="UniProtKB-KW"/>
</dbReference>
<comment type="similarity">
    <text evidence="1 3">Belongs to the peptidase C14A family.</text>
</comment>
<evidence type="ECO:0000259" key="4">
    <source>
        <dbReference type="PROSITE" id="PS50207"/>
    </source>
</evidence>
<dbReference type="PANTHER" id="PTHR48169">
    <property type="entry name" value="DED DOMAIN-CONTAINING PROTEIN"/>
    <property type="match status" value="1"/>
</dbReference>
<dbReference type="PROSITE" id="PS50208">
    <property type="entry name" value="CASPASE_P20"/>
    <property type="match status" value="1"/>
</dbReference>
<dbReference type="InterPro" id="IPR029030">
    <property type="entry name" value="Caspase-like_dom_sf"/>
</dbReference>
<dbReference type="GO" id="GO:0004197">
    <property type="term" value="F:cysteine-type endopeptidase activity"/>
    <property type="evidence" value="ECO:0007669"/>
    <property type="project" value="InterPro"/>
</dbReference>
<dbReference type="Pfam" id="PF00656">
    <property type="entry name" value="Peptidase_C14"/>
    <property type="match status" value="1"/>
</dbReference>
<dbReference type="InterPro" id="IPR015917">
    <property type="entry name" value="Pept_C14A"/>
</dbReference>
<dbReference type="InterPro" id="IPR002138">
    <property type="entry name" value="Pept_C14_p10"/>
</dbReference>
<dbReference type="InterPro" id="IPR001309">
    <property type="entry name" value="Pept_C14_p20"/>
</dbReference>
<reference evidence="6 7" key="1">
    <citation type="submission" date="2020-04" db="EMBL/GenBank/DDBJ databases">
        <authorList>
            <person name="Alioto T."/>
            <person name="Alioto T."/>
            <person name="Gomez Garrido J."/>
        </authorList>
    </citation>
    <scope>NUCLEOTIDE SEQUENCE [LARGE SCALE GENOMIC DNA]</scope>
</reference>
<dbReference type="Gene3D" id="3.40.50.1460">
    <property type="match status" value="1"/>
</dbReference>
<evidence type="ECO:0000313" key="7">
    <source>
        <dbReference type="Proteomes" id="UP000494165"/>
    </source>
</evidence>
<sequence length="150" mass="17001">MAGKPKLVFVQACKGQKIDKGSKIQVDGLGQLRNEEQKTFNKQSFTIPNNADFFVAFSTCEGYASLRDTNDGSWFVQCLCKQLEKEETHSMSIFQWMTKVNRMVAMEQADNVPLMLEAGQVILERVKQCSAFTSRLTKDLILAPKVTRRN</sequence>
<accession>A0A8S1CMF1</accession>
<organism evidence="6 7">
    <name type="scientific">Cloeon dipterum</name>
    <dbReference type="NCBI Taxonomy" id="197152"/>
    <lineage>
        <taxon>Eukaryota</taxon>
        <taxon>Metazoa</taxon>
        <taxon>Ecdysozoa</taxon>
        <taxon>Arthropoda</taxon>
        <taxon>Hexapoda</taxon>
        <taxon>Insecta</taxon>
        <taxon>Pterygota</taxon>
        <taxon>Palaeoptera</taxon>
        <taxon>Ephemeroptera</taxon>
        <taxon>Pisciforma</taxon>
        <taxon>Baetidae</taxon>
        <taxon>Cloeon</taxon>
    </lineage>
</organism>
<dbReference type="SMART" id="SM00115">
    <property type="entry name" value="CASc"/>
    <property type="match status" value="1"/>
</dbReference>
<dbReference type="GO" id="GO:0043067">
    <property type="term" value="P:regulation of programmed cell death"/>
    <property type="evidence" value="ECO:0007669"/>
    <property type="project" value="UniProtKB-ARBA"/>
</dbReference>
<keyword evidence="2" id="KW-0053">Apoptosis</keyword>
<dbReference type="PROSITE" id="PS50207">
    <property type="entry name" value="CASPASE_P10"/>
    <property type="match status" value="1"/>
</dbReference>
<evidence type="ECO:0000313" key="6">
    <source>
        <dbReference type="EMBL" id="CAB3369131.1"/>
    </source>
</evidence>
<dbReference type="GO" id="GO:0051604">
    <property type="term" value="P:protein maturation"/>
    <property type="evidence" value="ECO:0007669"/>
    <property type="project" value="UniProtKB-ARBA"/>
</dbReference>
<name>A0A8S1CMF1_9INSE</name>
<keyword evidence="7" id="KW-1185">Reference proteome</keyword>
<evidence type="ECO:0008006" key="8">
    <source>
        <dbReference type="Google" id="ProtNLM"/>
    </source>
</evidence>
<evidence type="ECO:0000256" key="1">
    <source>
        <dbReference type="ARBA" id="ARBA00010134"/>
    </source>
</evidence>
<feature type="domain" description="Caspase family p20" evidence="5">
    <location>
        <begin position="1"/>
        <end position="17"/>
    </location>
</feature>
<feature type="domain" description="Caspase family p10" evidence="4">
    <location>
        <begin position="43"/>
        <end position="144"/>
    </location>
</feature>
<evidence type="ECO:0000256" key="3">
    <source>
        <dbReference type="RuleBase" id="RU003971"/>
    </source>
</evidence>
<dbReference type="InterPro" id="IPR011600">
    <property type="entry name" value="Pept_C14_caspase"/>
</dbReference>
<dbReference type="GO" id="GO:0005737">
    <property type="term" value="C:cytoplasm"/>
    <property type="evidence" value="ECO:0007669"/>
    <property type="project" value="UniProtKB-ARBA"/>
</dbReference>
<evidence type="ECO:0000256" key="2">
    <source>
        <dbReference type="ARBA" id="ARBA00022703"/>
    </source>
</evidence>
<dbReference type="PANTHER" id="PTHR48169:SF7">
    <property type="entry name" value="CASPASE 10"/>
    <property type="match status" value="1"/>
</dbReference>
<proteinExistence type="inferred from homology"/>
<gene>
    <name evidence="6" type="ORF">CLODIP_2_CD07327</name>
</gene>
<dbReference type="EMBL" id="CADEPI010000043">
    <property type="protein sequence ID" value="CAB3369131.1"/>
    <property type="molecule type" value="Genomic_DNA"/>
</dbReference>
<dbReference type="Proteomes" id="UP000494165">
    <property type="component" value="Unassembled WGS sequence"/>
</dbReference>
<evidence type="ECO:0000259" key="5">
    <source>
        <dbReference type="PROSITE" id="PS50208"/>
    </source>
</evidence>
<dbReference type="SUPFAM" id="SSF52129">
    <property type="entry name" value="Caspase-like"/>
    <property type="match status" value="1"/>
</dbReference>
<protein>
    <recommendedName>
        <fullName evidence="8">Caspase family p20 domain-containing protein</fullName>
    </recommendedName>
</protein>
<dbReference type="OrthoDB" id="6116485at2759"/>